<dbReference type="AlphaFoldDB" id="A0A160VID0"/>
<keyword evidence="1" id="KW-0812">Transmembrane</keyword>
<feature type="transmembrane region" description="Helical" evidence="1">
    <location>
        <begin position="21"/>
        <end position="41"/>
    </location>
</feature>
<proteinExistence type="predicted"/>
<keyword evidence="1" id="KW-1133">Transmembrane helix</keyword>
<sequence>MPIIQRKWTPESADEMHKEDWFAIIFSVIAYIALLIGTAMSALLIPAGFFILIIGILATIIMYWIIDPKLRAISSEYEKQEKDYLLKLEEIQKWEADK</sequence>
<feature type="transmembrane region" description="Helical" evidence="1">
    <location>
        <begin position="47"/>
        <end position="66"/>
    </location>
</feature>
<keyword evidence="1" id="KW-0472">Membrane</keyword>
<gene>
    <name evidence="2" type="ORF">MGWOODY_Mmi1936</name>
</gene>
<reference evidence="2" key="1">
    <citation type="submission" date="2015-10" db="EMBL/GenBank/DDBJ databases">
        <authorList>
            <person name="Gilbert D.G."/>
        </authorList>
    </citation>
    <scope>NUCLEOTIDE SEQUENCE</scope>
</reference>
<name>A0A160VID0_9ZZZZ</name>
<organism evidence="2">
    <name type="scientific">hydrothermal vent metagenome</name>
    <dbReference type="NCBI Taxonomy" id="652676"/>
    <lineage>
        <taxon>unclassified sequences</taxon>
        <taxon>metagenomes</taxon>
        <taxon>ecological metagenomes</taxon>
    </lineage>
</organism>
<evidence type="ECO:0008006" key="3">
    <source>
        <dbReference type="Google" id="ProtNLM"/>
    </source>
</evidence>
<evidence type="ECO:0000313" key="2">
    <source>
        <dbReference type="EMBL" id="CUV08864.1"/>
    </source>
</evidence>
<evidence type="ECO:0000256" key="1">
    <source>
        <dbReference type="SAM" id="Phobius"/>
    </source>
</evidence>
<accession>A0A160VID0</accession>
<protein>
    <recommendedName>
        <fullName evidence="3">Integral membrane protein</fullName>
    </recommendedName>
</protein>
<dbReference type="EMBL" id="FAXC01000133">
    <property type="protein sequence ID" value="CUV08864.1"/>
    <property type="molecule type" value="Genomic_DNA"/>
</dbReference>